<evidence type="ECO:0000313" key="2">
    <source>
        <dbReference type="Proteomes" id="UP000242146"/>
    </source>
</evidence>
<sequence>MIHQWCGIEGKAYTPSIPFESIPLRAAVYLIGAIPVSARASTQVLHALIAPITDLLDASKRCPRRSCPGLDGLPYQILHLLFQHPPLQPIVEKVYNDALHSGPVPSSWSQIVASLLPKKDDLQLLAN</sequence>
<comment type="caution">
    <text evidence="1">The sequence shown here is derived from an EMBL/GenBank/DDBJ whole genome shotgun (WGS) entry which is preliminary data.</text>
</comment>
<dbReference type="EMBL" id="MCGT01000023">
    <property type="protein sequence ID" value="ORX50490.1"/>
    <property type="molecule type" value="Genomic_DNA"/>
</dbReference>
<organism evidence="1 2">
    <name type="scientific">Hesseltinella vesiculosa</name>
    <dbReference type="NCBI Taxonomy" id="101127"/>
    <lineage>
        <taxon>Eukaryota</taxon>
        <taxon>Fungi</taxon>
        <taxon>Fungi incertae sedis</taxon>
        <taxon>Mucoromycota</taxon>
        <taxon>Mucoromycotina</taxon>
        <taxon>Mucoromycetes</taxon>
        <taxon>Mucorales</taxon>
        <taxon>Cunninghamellaceae</taxon>
        <taxon>Hesseltinella</taxon>
    </lineage>
</organism>
<gene>
    <name evidence="1" type="ORF">DM01DRAFT_1375830</name>
</gene>
<protein>
    <submittedName>
        <fullName evidence="1">Uncharacterized protein</fullName>
    </submittedName>
</protein>
<dbReference type="STRING" id="101127.A0A1X2GC84"/>
<name>A0A1X2GC84_9FUNG</name>
<keyword evidence="2" id="KW-1185">Reference proteome</keyword>
<dbReference type="OrthoDB" id="5598377at2759"/>
<reference evidence="1 2" key="1">
    <citation type="submission" date="2016-07" db="EMBL/GenBank/DDBJ databases">
        <title>Pervasive Adenine N6-methylation of Active Genes in Fungi.</title>
        <authorList>
            <consortium name="DOE Joint Genome Institute"/>
            <person name="Mondo S.J."/>
            <person name="Dannebaum R.O."/>
            <person name="Kuo R.C."/>
            <person name="Labutti K."/>
            <person name="Haridas S."/>
            <person name="Kuo A."/>
            <person name="Salamov A."/>
            <person name="Ahrendt S.R."/>
            <person name="Lipzen A."/>
            <person name="Sullivan W."/>
            <person name="Andreopoulos W.B."/>
            <person name="Clum A."/>
            <person name="Lindquist E."/>
            <person name="Daum C."/>
            <person name="Ramamoorthy G.K."/>
            <person name="Gryganskyi A."/>
            <person name="Culley D."/>
            <person name="Magnuson J.K."/>
            <person name="James T.Y."/>
            <person name="O'Malley M.A."/>
            <person name="Stajich J.E."/>
            <person name="Spatafora J.W."/>
            <person name="Visel A."/>
            <person name="Grigoriev I.V."/>
        </authorList>
    </citation>
    <scope>NUCLEOTIDE SEQUENCE [LARGE SCALE GENOMIC DNA]</scope>
    <source>
        <strain evidence="1 2">NRRL 3301</strain>
    </source>
</reference>
<dbReference type="Proteomes" id="UP000242146">
    <property type="component" value="Unassembled WGS sequence"/>
</dbReference>
<proteinExistence type="predicted"/>
<accession>A0A1X2GC84</accession>
<dbReference type="AlphaFoldDB" id="A0A1X2GC84"/>
<evidence type="ECO:0000313" key="1">
    <source>
        <dbReference type="EMBL" id="ORX50490.1"/>
    </source>
</evidence>